<evidence type="ECO:0000256" key="3">
    <source>
        <dbReference type="ARBA" id="ARBA00038502"/>
    </source>
</evidence>
<keyword evidence="1" id="KW-0808">Transferase</keyword>
<dbReference type="InterPro" id="IPR016181">
    <property type="entry name" value="Acyl_CoA_acyltransferase"/>
</dbReference>
<evidence type="ECO:0000256" key="2">
    <source>
        <dbReference type="ARBA" id="ARBA00023315"/>
    </source>
</evidence>
<keyword evidence="6" id="KW-1185">Reference proteome</keyword>
<dbReference type="AlphaFoldDB" id="A0A916QHQ9"/>
<dbReference type="PANTHER" id="PTHR43792:SF8">
    <property type="entry name" value="[RIBOSOMAL PROTEIN US5]-ALANINE N-ACETYLTRANSFERASE"/>
    <property type="match status" value="1"/>
</dbReference>
<dbReference type="EMBL" id="BMAY01000013">
    <property type="protein sequence ID" value="GFZ27605.1"/>
    <property type="molecule type" value="Genomic_DNA"/>
</dbReference>
<feature type="domain" description="N-acetyltransferase" evidence="4">
    <location>
        <begin position="6"/>
        <end position="172"/>
    </location>
</feature>
<accession>A0A916QHQ9</accession>
<dbReference type="PROSITE" id="PS51186">
    <property type="entry name" value="GNAT"/>
    <property type="match status" value="1"/>
</dbReference>
<protein>
    <submittedName>
        <fullName evidence="5">N-acetyltransferase</fullName>
    </submittedName>
</protein>
<comment type="similarity">
    <text evidence="3">Belongs to the acetyltransferase family. RimJ subfamily.</text>
</comment>
<dbReference type="Pfam" id="PF13302">
    <property type="entry name" value="Acetyltransf_3"/>
    <property type="match status" value="1"/>
</dbReference>
<evidence type="ECO:0000313" key="5">
    <source>
        <dbReference type="EMBL" id="GFZ27605.1"/>
    </source>
</evidence>
<proteinExistence type="inferred from homology"/>
<comment type="caution">
    <text evidence="5">The sequence shown here is derived from an EMBL/GenBank/DDBJ whole genome shotgun (WGS) entry which is preliminary data.</text>
</comment>
<evidence type="ECO:0000313" key="6">
    <source>
        <dbReference type="Proteomes" id="UP000677218"/>
    </source>
</evidence>
<dbReference type="GO" id="GO:0008999">
    <property type="term" value="F:protein-N-terminal-alanine acetyltransferase activity"/>
    <property type="evidence" value="ECO:0007669"/>
    <property type="project" value="TreeGrafter"/>
</dbReference>
<evidence type="ECO:0000256" key="1">
    <source>
        <dbReference type="ARBA" id="ARBA00022679"/>
    </source>
</evidence>
<dbReference type="InterPro" id="IPR000182">
    <property type="entry name" value="GNAT_dom"/>
</dbReference>
<dbReference type="SUPFAM" id="SSF55729">
    <property type="entry name" value="Acyl-CoA N-acyltransferases (Nat)"/>
    <property type="match status" value="1"/>
</dbReference>
<organism evidence="5 6">
    <name type="scientific">Lactobacillus corticis</name>
    <dbReference type="NCBI Taxonomy" id="2201249"/>
    <lineage>
        <taxon>Bacteria</taxon>
        <taxon>Bacillati</taxon>
        <taxon>Bacillota</taxon>
        <taxon>Bacilli</taxon>
        <taxon>Lactobacillales</taxon>
        <taxon>Lactobacillaceae</taxon>
        <taxon>Lactobacillus</taxon>
    </lineage>
</organism>
<gene>
    <name evidence="5" type="primary">rimL</name>
    <name evidence="5" type="ORF">LCB40_14850</name>
</gene>
<sequence>MKYQRLYLRRITIEDAPVLFKWSQDPHYQITAGLEPYQDLLAAHKGAEIYAQRPYSFAVCLLKNNQMIGLVELYERGTVPGEFLQTKDLGFMLDRDFENRGYMTEALTILFDYAFDDLNQRELWAKTFDFNTRSQSLLERLGFVYQYTVDLSVLARYGMVHDEKYYLLKRSKWHKIKANTKA</sequence>
<dbReference type="GO" id="GO:0005737">
    <property type="term" value="C:cytoplasm"/>
    <property type="evidence" value="ECO:0007669"/>
    <property type="project" value="TreeGrafter"/>
</dbReference>
<dbReference type="Gene3D" id="3.40.630.30">
    <property type="match status" value="1"/>
</dbReference>
<keyword evidence="2" id="KW-0012">Acyltransferase</keyword>
<name>A0A916QHQ9_9LACO</name>
<evidence type="ECO:0000259" key="4">
    <source>
        <dbReference type="PROSITE" id="PS51186"/>
    </source>
</evidence>
<dbReference type="PANTHER" id="PTHR43792">
    <property type="entry name" value="GNAT FAMILY, PUTATIVE (AFU_ORTHOLOGUE AFUA_3G00765)-RELATED-RELATED"/>
    <property type="match status" value="1"/>
</dbReference>
<dbReference type="Proteomes" id="UP000677218">
    <property type="component" value="Unassembled WGS sequence"/>
</dbReference>
<dbReference type="RefSeq" id="WP_212781287.1">
    <property type="nucleotide sequence ID" value="NZ_BMAY01000013.1"/>
</dbReference>
<reference evidence="5" key="1">
    <citation type="submission" date="2020-08" db="EMBL/GenBank/DDBJ databases">
        <title>Taxonomic study for Lactobacillus species isolated from hardwood bark.</title>
        <authorList>
            <person name="Tohno M."/>
            <person name="Tanizawa Y."/>
        </authorList>
    </citation>
    <scope>NUCLEOTIDE SEQUENCE</scope>
    <source>
        <strain evidence="5">B40</strain>
    </source>
</reference>
<dbReference type="InterPro" id="IPR051531">
    <property type="entry name" value="N-acetyltransferase"/>
</dbReference>